<keyword evidence="3" id="KW-0378">Hydrolase</keyword>
<keyword evidence="4" id="KW-0720">Serine protease</keyword>
<evidence type="ECO:0000259" key="6">
    <source>
        <dbReference type="PROSITE" id="PS50240"/>
    </source>
</evidence>
<dbReference type="Gene3D" id="2.40.10.10">
    <property type="entry name" value="Trypsin-like serine proteases"/>
    <property type="match status" value="2"/>
</dbReference>
<dbReference type="InterPro" id="IPR033116">
    <property type="entry name" value="TRYPSIN_SER"/>
</dbReference>
<evidence type="ECO:0000256" key="5">
    <source>
        <dbReference type="ARBA" id="ARBA00023157"/>
    </source>
</evidence>
<protein>
    <submittedName>
        <fullName evidence="7">Chymotrypsin-2</fullName>
    </submittedName>
</protein>
<evidence type="ECO:0000256" key="4">
    <source>
        <dbReference type="ARBA" id="ARBA00022825"/>
    </source>
</evidence>
<sequence length="160" mass="17353">MVKGNITFSKTVQPVNLAPVYYIAPGEIAVAIGWGKLSEKGNIPNALQEIHLKVTTQDLCRRMWAVAETQICTLAKEGEGVCNGDSGGPLVVKGAQVGIVSYGIACAKGVPDVYTRVFSYKDWIKMHTNIRWDTGSGTIPFSRTWIPILLATLAYVTLVI</sequence>
<keyword evidence="8" id="KW-1185">Reference proteome</keyword>
<dbReference type="SMART" id="SM00020">
    <property type="entry name" value="Tryp_SPc"/>
    <property type="match status" value="1"/>
</dbReference>
<dbReference type="InterPro" id="IPR043504">
    <property type="entry name" value="Peptidase_S1_PA_chymotrypsin"/>
</dbReference>
<dbReference type="GO" id="GO:0006508">
    <property type="term" value="P:proteolysis"/>
    <property type="evidence" value="ECO:0007669"/>
    <property type="project" value="UniProtKB-KW"/>
</dbReference>
<evidence type="ECO:0000256" key="2">
    <source>
        <dbReference type="ARBA" id="ARBA00022670"/>
    </source>
</evidence>
<dbReference type="AlphaFoldDB" id="A0A154P6J7"/>
<accession>A0A154P6J7</accession>
<dbReference type="InterPro" id="IPR001254">
    <property type="entry name" value="Trypsin_dom"/>
</dbReference>
<proteinExistence type="predicted"/>
<dbReference type="PANTHER" id="PTHR24276">
    <property type="entry name" value="POLYSERASE-RELATED"/>
    <property type="match status" value="1"/>
</dbReference>
<dbReference type="InterPro" id="IPR009003">
    <property type="entry name" value="Peptidase_S1_PA"/>
</dbReference>
<evidence type="ECO:0000256" key="3">
    <source>
        <dbReference type="ARBA" id="ARBA00022801"/>
    </source>
</evidence>
<dbReference type="OrthoDB" id="6380398at2759"/>
<gene>
    <name evidence="7" type="ORF">WN55_08320</name>
</gene>
<dbReference type="SUPFAM" id="SSF50494">
    <property type="entry name" value="Trypsin-like serine proteases"/>
    <property type="match status" value="1"/>
</dbReference>
<dbReference type="STRING" id="178035.A0A154P6J7"/>
<reference evidence="7 8" key="1">
    <citation type="submission" date="2015-07" db="EMBL/GenBank/DDBJ databases">
        <title>The genome of Dufourea novaeangliae.</title>
        <authorList>
            <person name="Pan H."/>
            <person name="Kapheim K."/>
        </authorList>
    </citation>
    <scope>NUCLEOTIDE SEQUENCE [LARGE SCALE GENOMIC DNA]</scope>
    <source>
        <strain evidence="7">0120121106</strain>
        <tissue evidence="7">Whole body</tissue>
    </source>
</reference>
<evidence type="ECO:0000313" key="7">
    <source>
        <dbReference type="EMBL" id="KZC07549.1"/>
    </source>
</evidence>
<dbReference type="GO" id="GO:0004252">
    <property type="term" value="F:serine-type endopeptidase activity"/>
    <property type="evidence" value="ECO:0007669"/>
    <property type="project" value="InterPro"/>
</dbReference>
<evidence type="ECO:0000313" key="8">
    <source>
        <dbReference type="Proteomes" id="UP000076502"/>
    </source>
</evidence>
<dbReference type="Pfam" id="PF00089">
    <property type="entry name" value="Trypsin"/>
    <property type="match status" value="1"/>
</dbReference>
<evidence type="ECO:0000256" key="1">
    <source>
        <dbReference type="ARBA" id="ARBA00004239"/>
    </source>
</evidence>
<dbReference type="PROSITE" id="PS00135">
    <property type="entry name" value="TRYPSIN_SER"/>
    <property type="match status" value="1"/>
</dbReference>
<keyword evidence="2" id="KW-0645">Protease</keyword>
<dbReference type="PANTHER" id="PTHR24276:SF91">
    <property type="entry name" value="AT26814P-RELATED"/>
    <property type="match status" value="1"/>
</dbReference>
<dbReference type="PROSITE" id="PS50240">
    <property type="entry name" value="TRYPSIN_DOM"/>
    <property type="match status" value="1"/>
</dbReference>
<dbReference type="InterPro" id="IPR050430">
    <property type="entry name" value="Peptidase_S1"/>
</dbReference>
<dbReference type="FunFam" id="2.40.10.10:FF:000036">
    <property type="entry name" value="Trypsin beta"/>
    <property type="match status" value="1"/>
</dbReference>
<feature type="domain" description="Peptidase S1" evidence="6">
    <location>
        <begin position="1"/>
        <end position="129"/>
    </location>
</feature>
<dbReference type="GO" id="GO:0005576">
    <property type="term" value="C:extracellular region"/>
    <property type="evidence" value="ECO:0007669"/>
    <property type="project" value="UniProtKB-SubCell"/>
</dbReference>
<dbReference type="EMBL" id="KQ434827">
    <property type="protein sequence ID" value="KZC07549.1"/>
    <property type="molecule type" value="Genomic_DNA"/>
</dbReference>
<dbReference type="Proteomes" id="UP000076502">
    <property type="component" value="Unassembled WGS sequence"/>
</dbReference>
<keyword evidence="5" id="KW-1015">Disulfide bond</keyword>
<dbReference type="CDD" id="cd00190">
    <property type="entry name" value="Tryp_SPc"/>
    <property type="match status" value="1"/>
</dbReference>
<organism evidence="7 8">
    <name type="scientific">Dufourea novaeangliae</name>
    <name type="common">Sweat bee</name>
    <dbReference type="NCBI Taxonomy" id="178035"/>
    <lineage>
        <taxon>Eukaryota</taxon>
        <taxon>Metazoa</taxon>
        <taxon>Ecdysozoa</taxon>
        <taxon>Arthropoda</taxon>
        <taxon>Hexapoda</taxon>
        <taxon>Insecta</taxon>
        <taxon>Pterygota</taxon>
        <taxon>Neoptera</taxon>
        <taxon>Endopterygota</taxon>
        <taxon>Hymenoptera</taxon>
        <taxon>Apocrita</taxon>
        <taxon>Aculeata</taxon>
        <taxon>Apoidea</taxon>
        <taxon>Anthophila</taxon>
        <taxon>Halictidae</taxon>
        <taxon>Rophitinae</taxon>
        <taxon>Dufourea</taxon>
    </lineage>
</organism>
<name>A0A154P6J7_DUFNO</name>
<comment type="subcellular location">
    <subcellularLocation>
        <location evidence="1">Secreted</location>
        <location evidence="1">Extracellular space</location>
    </subcellularLocation>
</comment>